<evidence type="ECO:0000256" key="1">
    <source>
        <dbReference type="ARBA" id="ARBA00004123"/>
    </source>
</evidence>
<dbReference type="InterPro" id="IPR051219">
    <property type="entry name" value="Heterochromatin_chromo-domain"/>
</dbReference>
<evidence type="ECO:0000313" key="6">
    <source>
        <dbReference type="Proteomes" id="UP001071777"/>
    </source>
</evidence>
<dbReference type="SUPFAM" id="SSF54160">
    <property type="entry name" value="Chromo domain-like"/>
    <property type="match status" value="1"/>
</dbReference>
<dbReference type="EMBL" id="JAPCXB010000070">
    <property type="protein sequence ID" value="KAJ1610421.1"/>
    <property type="molecule type" value="Genomic_DNA"/>
</dbReference>
<feature type="region of interest" description="Disordered" evidence="3">
    <location>
        <begin position="737"/>
        <end position="771"/>
    </location>
</feature>
<feature type="compositionally biased region" description="Polar residues" evidence="3">
    <location>
        <begin position="948"/>
        <end position="962"/>
    </location>
</feature>
<feature type="compositionally biased region" description="Basic residues" evidence="3">
    <location>
        <begin position="17"/>
        <end position="26"/>
    </location>
</feature>
<accession>A0ABQ8P902</accession>
<comment type="subcellular location">
    <subcellularLocation>
        <location evidence="1">Nucleus</location>
    </subcellularLocation>
</comment>
<keyword evidence="6" id="KW-1185">Reference proteome</keyword>
<gene>
    <name evidence="5" type="ORF">OJ252_1932</name>
</gene>
<keyword evidence="2" id="KW-0539">Nucleus</keyword>
<dbReference type="Pfam" id="PF00385">
    <property type="entry name" value="Chromo"/>
    <property type="match status" value="1"/>
</dbReference>
<feature type="region of interest" description="Disordered" evidence="3">
    <location>
        <begin position="851"/>
        <end position="963"/>
    </location>
</feature>
<dbReference type="InterPro" id="IPR023780">
    <property type="entry name" value="Chromo_domain"/>
</dbReference>
<feature type="region of interest" description="Disordered" evidence="3">
    <location>
        <begin position="784"/>
        <end position="839"/>
    </location>
</feature>
<organism evidence="5 6">
    <name type="scientific">Cryptosporidium canis</name>
    <dbReference type="NCBI Taxonomy" id="195482"/>
    <lineage>
        <taxon>Eukaryota</taxon>
        <taxon>Sar</taxon>
        <taxon>Alveolata</taxon>
        <taxon>Apicomplexa</taxon>
        <taxon>Conoidasida</taxon>
        <taxon>Coccidia</taxon>
        <taxon>Eucoccidiorida</taxon>
        <taxon>Eimeriorina</taxon>
        <taxon>Cryptosporidiidae</taxon>
        <taxon>Cryptosporidium</taxon>
    </lineage>
</organism>
<feature type="region of interest" description="Disordered" evidence="3">
    <location>
        <begin position="175"/>
        <end position="194"/>
    </location>
</feature>
<feature type="domain" description="Chromo" evidence="4">
    <location>
        <begin position="981"/>
        <end position="1043"/>
    </location>
</feature>
<dbReference type="InterPro" id="IPR016197">
    <property type="entry name" value="Chromo-like_dom_sf"/>
</dbReference>
<sequence>MTIISDASEGTGNSGIKKGRRGRPRRSSAAQQIDNSDSEGISMNDIPVENNGVVSVCNIELLTQEDKAIPDSKLASYSIEEEFVGFGVGLSACSDRFSHLNGSNSTGTTGNTGIRLCYSGLWRKLPQNIPVRELAMSRYHIAVLLNNGHVYVTLNDMNENLYGNLENTQKTTGIAGSNQQERPESGNEQRNSINSSNTLLLGSSVAQGSWLSIKELDDKNIRGLRITSVSMETSNTEHKFGIRSFVLACLAADGQIWIVEHSSSPQGGFNNIRHIDPTKIRPACQTESQDSRKSGNEFYRAVDIALSEMNPIYRKNLKGERADEIHEYQDILLDDFHSFPYRYGMAITCLLADGMSNSIILMRSTEFVHYDKIDVMDLPVICRKVFCGFNAEFGLILLQNGLLWSWDRRQELLREKKPDFDPKSHISVRELNSQPEERSVSKVNLRILKGSLSERKVIDFSALNGEFIALTHDGIIHEWNDPDRLSAFKRPLIKDPIILTPKTNHFIIKKAISNREYWSMDTMISLRAKTPNFQETSAYFKADDTRDITYKEMADREIGEMYSPSNKIIGAWLLEGITLILYKDGVLKALYNYLGRDGYDSKVGFISEEDELCWNKHNSSINSCILLSARLGRCIPANPIALVGLLSNFGKSKFLSERQKQLIIQRSLVKLSLREKPVYRILACYNSIVFGILRPNAKWRPGRNHSCKSQVSKCLNKPGEDMNLSATVSLNNAKEIVQTQEDKEEPRPEAQKPLEKDTKTPHPCSDQELAPLDMDSGEKAQIAPLKGGHVNSQDNTENNSRGTNGKKGSSRSHGSTKVNTTSVNIAELPTTPSNQSSTINNAVTSASNIDANAATSTPPTTNDTSTLSINGTPPSTETENVDPNHYNPNNGSLVENKSSPKPGRPPASRKRSSISSQKSQHTTPKAPPSVKTRKRERRSLSRSDNKENVSSVNNPDDQSLYYTEQEDNSIWESKKLSLVEYEVEQILSIREKPLTKQKEYLIKWKVPGHPVQPTWEPEENLNGCEELLQEFLKSIKTSRSGRLLLPCTSLNKIS</sequence>
<name>A0ABQ8P902_9CRYT</name>
<proteinExistence type="predicted"/>
<evidence type="ECO:0000256" key="2">
    <source>
        <dbReference type="ARBA" id="ARBA00023242"/>
    </source>
</evidence>
<dbReference type="PROSITE" id="PS50013">
    <property type="entry name" value="CHROMO_2"/>
    <property type="match status" value="1"/>
</dbReference>
<feature type="compositionally biased region" description="Low complexity" evidence="3">
    <location>
        <begin position="851"/>
        <end position="866"/>
    </location>
</feature>
<evidence type="ECO:0000256" key="3">
    <source>
        <dbReference type="SAM" id="MobiDB-lite"/>
    </source>
</evidence>
<dbReference type="PANTHER" id="PTHR22812">
    <property type="entry name" value="CHROMOBOX PROTEIN"/>
    <property type="match status" value="1"/>
</dbReference>
<dbReference type="InterPro" id="IPR000953">
    <property type="entry name" value="Chromo/chromo_shadow_dom"/>
</dbReference>
<dbReference type="CDD" id="cd00024">
    <property type="entry name" value="CD_CSD"/>
    <property type="match status" value="1"/>
</dbReference>
<dbReference type="InterPro" id="IPR009091">
    <property type="entry name" value="RCC1/BLIP-II"/>
</dbReference>
<feature type="compositionally biased region" description="Polar residues" evidence="3">
    <location>
        <begin position="867"/>
        <end position="878"/>
    </location>
</feature>
<dbReference type="SMART" id="SM00298">
    <property type="entry name" value="CHROMO"/>
    <property type="match status" value="1"/>
</dbReference>
<evidence type="ECO:0000313" key="5">
    <source>
        <dbReference type="EMBL" id="KAJ1610421.1"/>
    </source>
</evidence>
<dbReference type="SUPFAM" id="SSF50985">
    <property type="entry name" value="RCC1/BLIP-II"/>
    <property type="match status" value="1"/>
</dbReference>
<feature type="compositionally biased region" description="Basic and acidic residues" evidence="3">
    <location>
        <begin position="740"/>
        <end position="760"/>
    </location>
</feature>
<protein>
    <submittedName>
        <fullName evidence="5">Chromatin associated protein</fullName>
    </submittedName>
</protein>
<comment type="caution">
    <text evidence="5">The sequence shown here is derived from an EMBL/GenBank/DDBJ whole genome shotgun (WGS) entry which is preliminary data.</text>
</comment>
<feature type="region of interest" description="Disordered" evidence="3">
    <location>
        <begin position="1"/>
        <end position="46"/>
    </location>
</feature>
<feature type="compositionally biased region" description="Polar residues" evidence="3">
    <location>
        <begin position="886"/>
        <end position="899"/>
    </location>
</feature>
<feature type="compositionally biased region" description="Basic and acidic residues" evidence="3">
    <location>
        <begin position="938"/>
        <end position="947"/>
    </location>
</feature>
<dbReference type="Proteomes" id="UP001071777">
    <property type="component" value="Unassembled WGS sequence"/>
</dbReference>
<evidence type="ECO:0000259" key="4">
    <source>
        <dbReference type="PROSITE" id="PS50013"/>
    </source>
</evidence>
<feature type="compositionally biased region" description="Polar residues" evidence="3">
    <location>
        <begin position="790"/>
        <end position="839"/>
    </location>
</feature>
<dbReference type="Gene3D" id="2.40.50.40">
    <property type="match status" value="1"/>
</dbReference>
<reference evidence="5" key="1">
    <citation type="submission" date="2022-10" db="EMBL/GenBank/DDBJ databases">
        <title>Adaptive evolution leads to modifications in subtelomeric GC content in a zoonotic Cryptosporidium species.</title>
        <authorList>
            <person name="Li J."/>
            <person name="Feng Y."/>
            <person name="Xiao L."/>
        </authorList>
    </citation>
    <scope>NUCLEOTIDE SEQUENCE</scope>
    <source>
        <strain evidence="5">25894</strain>
    </source>
</reference>